<dbReference type="GO" id="GO:0006529">
    <property type="term" value="P:asparagine biosynthetic process"/>
    <property type="evidence" value="ECO:0007669"/>
    <property type="project" value="InterPro"/>
</dbReference>
<protein>
    <submittedName>
        <fullName evidence="2">Asparagine synthase</fullName>
    </submittedName>
</protein>
<reference evidence="2 3" key="1">
    <citation type="submission" date="2016-10" db="EMBL/GenBank/DDBJ databases">
        <title>Genome sequence of Planktotalea frisia SH6-1.</title>
        <authorList>
            <person name="Poehlein A."/>
            <person name="Bakenhus I."/>
            <person name="Voget S."/>
            <person name="Brinkhoff T."/>
            <person name="Simon M."/>
        </authorList>
    </citation>
    <scope>NUCLEOTIDE SEQUENCE [LARGE SCALE GENOMIC DNA]</scope>
    <source>
        <strain evidence="2 3">SH6-1</strain>
    </source>
</reference>
<dbReference type="SUPFAM" id="SSF52402">
    <property type="entry name" value="Adenine nucleotide alpha hydrolases-like"/>
    <property type="match status" value="1"/>
</dbReference>
<comment type="caution">
    <text evidence="2">The sequence shown here is derived from an EMBL/GenBank/DDBJ whole genome shotgun (WGS) entry which is preliminary data.</text>
</comment>
<dbReference type="GO" id="GO:0004066">
    <property type="term" value="F:asparagine synthase (glutamine-hydrolyzing) activity"/>
    <property type="evidence" value="ECO:0007669"/>
    <property type="project" value="InterPro"/>
</dbReference>
<dbReference type="AlphaFoldDB" id="A0A1L9NRD0"/>
<dbReference type="RefSeq" id="WP_072632564.1">
    <property type="nucleotide sequence ID" value="NZ_MLCB01000226.1"/>
</dbReference>
<dbReference type="Gene3D" id="3.40.50.620">
    <property type="entry name" value="HUPs"/>
    <property type="match status" value="1"/>
</dbReference>
<dbReference type="STRING" id="696762.PFRI_41060"/>
<proteinExistence type="predicted"/>
<dbReference type="EMBL" id="MLCB01000226">
    <property type="protein sequence ID" value="OJI91694.1"/>
    <property type="molecule type" value="Genomic_DNA"/>
</dbReference>
<keyword evidence="3" id="KW-1185">Reference proteome</keyword>
<evidence type="ECO:0000313" key="3">
    <source>
        <dbReference type="Proteomes" id="UP000184514"/>
    </source>
</evidence>
<dbReference type="Proteomes" id="UP000184514">
    <property type="component" value="Unassembled WGS sequence"/>
</dbReference>
<sequence length="538" mass="61616">MTNAHAICAEANLDFKELYSYQYLVTHGKTRVAGLKALPFGRFTAHVGAKMHSALLVDCKGRFFGYVLGIAVDKSGLIKGEHRLEELDLDDPQLFLRFAEYLDDVSGRYVILCGAGREQRVYTDPVAMIGCIYDPIKSRVGSSLNLVLDRPLVNNPKTDDEAILQRGGKYTLFHTQDAHAKRMNGSCYLDLDTMIETRFWPRTDKFEVPVEEYGAVYDEIIETGRHVIAEITSAFKTAMPLSGGRDSRLIAALAGKHIKKVNQVFTHITNYSTRYDASVAALMARHLKVPHQVHSWRDPTPPERSRYKYRADLRGFQTALGAKAPMPDELVKNVHQFLEEDQVVLRGHLTDLLRAVYVFTSKRKRWKDLDWQVQRLFPVQTSEFTPQVYENYLPDFVAWRRTLPPSALELPLDFMFIEVYYNATVGYTFNGLHKQFYMSPFNSRRLIELSLAINVDYRRTMKPVDDILYRIDPGLCAIPYYKEAGSDLGVLSAEQPWLDISQDRMNDVKERYDSKYVEADGFSEQYEPERAVPLLMAS</sequence>
<feature type="domain" description="Asparagine synthetase" evidence="1">
    <location>
        <begin position="238"/>
        <end position="360"/>
    </location>
</feature>
<evidence type="ECO:0000313" key="2">
    <source>
        <dbReference type="EMBL" id="OJI91694.1"/>
    </source>
</evidence>
<dbReference type="InterPro" id="IPR014729">
    <property type="entry name" value="Rossmann-like_a/b/a_fold"/>
</dbReference>
<dbReference type="Pfam" id="PF00733">
    <property type="entry name" value="Asn_synthase"/>
    <property type="match status" value="1"/>
</dbReference>
<name>A0A1L9NRD0_9RHOB</name>
<dbReference type="OrthoDB" id="8335492at2"/>
<evidence type="ECO:0000259" key="1">
    <source>
        <dbReference type="Pfam" id="PF00733"/>
    </source>
</evidence>
<dbReference type="InterPro" id="IPR001962">
    <property type="entry name" value="Asn_synthase"/>
</dbReference>
<organism evidence="2 3">
    <name type="scientific">Planktotalea frisia</name>
    <dbReference type="NCBI Taxonomy" id="696762"/>
    <lineage>
        <taxon>Bacteria</taxon>
        <taxon>Pseudomonadati</taxon>
        <taxon>Pseudomonadota</taxon>
        <taxon>Alphaproteobacteria</taxon>
        <taxon>Rhodobacterales</taxon>
        <taxon>Paracoccaceae</taxon>
        <taxon>Planktotalea</taxon>
    </lineage>
</organism>
<accession>A0A1L9NRD0</accession>
<gene>
    <name evidence="2" type="ORF">PFRI_41060</name>
</gene>